<comment type="caution">
    <text evidence="2">The sequence shown here is derived from an EMBL/GenBank/DDBJ whole genome shotgun (WGS) entry which is preliminary data.</text>
</comment>
<feature type="compositionally biased region" description="Polar residues" evidence="1">
    <location>
        <begin position="89"/>
        <end position="107"/>
    </location>
</feature>
<reference evidence="2 3" key="1">
    <citation type="submission" date="2022-05" db="EMBL/GenBank/DDBJ databases">
        <authorList>
            <consortium name="Genoscope - CEA"/>
            <person name="William W."/>
        </authorList>
    </citation>
    <scope>NUCLEOTIDE SEQUENCE [LARGE SCALE GENOMIC DNA]</scope>
</reference>
<feature type="non-terminal residue" evidence="2">
    <location>
        <position position="1"/>
    </location>
</feature>
<dbReference type="EMBL" id="CALNXI010002352">
    <property type="protein sequence ID" value="CAH3186638.1"/>
    <property type="molecule type" value="Genomic_DNA"/>
</dbReference>
<keyword evidence="3" id="KW-1185">Reference proteome</keyword>
<dbReference type="Proteomes" id="UP001159427">
    <property type="component" value="Unassembled WGS sequence"/>
</dbReference>
<protein>
    <submittedName>
        <fullName evidence="2">Uncharacterized protein</fullName>
    </submittedName>
</protein>
<gene>
    <name evidence="2" type="ORF">PEVE_00017025</name>
</gene>
<accession>A0ABN8S4Z8</accession>
<name>A0ABN8S4Z8_9CNID</name>
<feature type="region of interest" description="Disordered" evidence="1">
    <location>
        <begin position="81"/>
        <end position="107"/>
    </location>
</feature>
<evidence type="ECO:0000313" key="2">
    <source>
        <dbReference type="EMBL" id="CAH3186638.1"/>
    </source>
</evidence>
<evidence type="ECO:0000313" key="3">
    <source>
        <dbReference type="Proteomes" id="UP001159427"/>
    </source>
</evidence>
<proteinExistence type="predicted"/>
<sequence length="107" mass="12155">ECIIHCSEETGDLVSLKDHESWKTLLNAAVIRNHEGILTIAKTLKEGEIPRISYHGKCRGIFTLKRDLKKRDLKKLSQSVIQVEEQEDTSSPRSSIRQPVTTQSRSL</sequence>
<organism evidence="2 3">
    <name type="scientific">Porites evermanni</name>
    <dbReference type="NCBI Taxonomy" id="104178"/>
    <lineage>
        <taxon>Eukaryota</taxon>
        <taxon>Metazoa</taxon>
        <taxon>Cnidaria</taxon>
        <taxon>Anthozoa</taxon>
        <taxon>Hexacorallia</taxon>
        <taxon>Scleractinia</taxon>
        <taxon>Fungiina</taxon>
        <taxon>Poritidae</taxon>
        <taxon>Porites</taxon>
    </lineage>
</organism>
<evidence type="ECO:0000256" key="1">
    <source>
        <dbReference type="SAM" id="MobiDB-lite"/>
    </source>
</evidence>